<proteinExistence type="predicted"/>
<gene>
    <name evidence="2" type="ORF">SfMu_25</name>
</gene>
<dbReference type="KEGG" id="vg:24724652"/>
<dbReference type="InterPro" id="IPR020269">
    <property type="entry name" value="Phage_Mu_Releasin"/>
</dbReference>
<dbReference type="GeneID" id="24724652"/>
<evidence type="ECO:0000313" key="2">
    <source>
        <dbReference type="EMBL" id="AIY32324.1"/>
    </source>
</evidence>
<reference evidence="2 3" key="1">
    <citation type="journal article" date="2015" name="PLoS ONE">
        <title>Identification and Molecular Characterisation of a Novel Mu-Like Bacteriophage, SfMu, of Shigella flexneri.</title>
        <authorList>
            <person name="Jakhetia R."/>
            <person name="Verma N."/>
        </authorList>
    </citation>
    <scope>NUCLEOTIDE SEQUENCE [LARGE SCALE GENOMIC DNA]</scope>
</reference>
<keyword evidence="1" id="KW-0472">Membrane</keyword>
<protein>
    <recommendedName>
        <fullName evidence="4">DUF2730 family protein</fullName>
    </recommendedName>
</protein>
<keyword evidence="1" id="KW-1133">Transmembrane helix</keyword>
<evidence type="ECO:0000256" key="1">
    <source>
        <dbReference type="SAM" id="Phobius"/>
    </source>
</evidence>
<evidence type="ECO:0000313" key="3">
    <source>
        <dbReference type="Proteomes" id="UP000032404"/>
    </source>
</evidence>
<dbReference type="EMBL" id="KP010268">
    <property type="protein sequence ID" value="AIY32324.1"/>
    <property type="molecule type" value="Genomic_DNA"/>
</dbReference>
<keyword evidence="3" id="KW-1185">Reference proteome</keyword>
<feature type="transmembrane region" description="Helical" evidence="1">
    <location>
        <begin position="6"/>
        <end position="25"/>
    </location>
</feature>
<dbReference type="Pfam" id="PF10805">
    <property type="entry name" value="DUF2730"/>
    <property type="match status" value="1"/>
</dbReference>
<organism evidence="2 3">
    <name type="scientific">Shigella phage SfMu</name>
    <dbReference type="NCBI Taxonomy" id="1567022"/>
    <lineage>
        <taxon>Viruses</taxon>
        <taxon>Duplodnaviria</taxon>
        <taxon>Heunggongvirae</taxon>
        <taxon>Uroviricota</taxon>
        <taxon>Caudoviricetes</taxon>
        <taxon>Muvirus</taxon>
        <taxon>Muvirus SfMu</taxon>
    </lineage>
</organism>
<dbReference type="RefSeq" id="YP_009152211.1">
    <property type="nucleotide sequence ID" value="NC_027382.1"/>
</dbReference>
<sequence>MDSVLALWPYLLYLLPVAAGGAVWAMRRSFASTERVERLENRMTEMETRYASIPGTEDVHEMRLRIAELSGDIRVLSQRVQSFSHQLELLLENAVNRSNS</sequence>
<dbReference type="Proteomes" id="UP000032404">
    <property type="component" value="Segment"/>
</dbReference>
<dbReference type="Gene3D" id="1.20.1270.70">
    <property type="entry name" value="Designed single chain three-helix bundle"/>
    <property type="match status" value="1"/>
</dbReference>
<keyword evidence="1" id="KW-0812">Transmembrane</keyword>
<evidence type="ECO:0008006" key="4">
    <source>
        <dbReference type="Google" id="ProtNLM"/>
    </source>
</evidence>
<accession>A0A0C4UQY8</accession>
<name>A0A0C4UQY8_9CAUD</name>